<dbReference type="OrthoDB" id="4026764at2759"/>
<evidence type="ECO:0000313" key="2">
    <source>
        <dbReference type="Proteomes" id="UP000253472"/>
    </source>
</evidence>
<proteinExistence type="predicted"/>
<dbReference type="STRING" id="5486.A0A367Y0R9"/>
<keyword evidence="2" id="KW-1185">Reference proteome</keyword>
<dbReference type="AlphaFoldDB" id="A0A367Y0R9"/>
<comment type="caution">
    <text evidence="1">The sequence shown here is derived from an EMBL/GenBank/DDBJ whole genome shotgun (WGS) entry which is preliminary data.</text>
</comment>
<dbReference type="Proteomes" id="UP000253472">
    <property type="component" value="Unassembled WGS sequence"/>
</dbReference>
<accession>A0A367Y0R9</accession>
<organism evidence="1 2">
    <name type="scientific">Candida viswanathii</name>
    <dbReference type="NCBI Taxonomy" id="5486"/>
    <lineage>
        <taxon>Eukaryota</taxon>
        <taxon>Fungi</taxon>
        <taxon>Dikarya</taxon>
        <taxon>Ascomycota</taxon>
        <taxon>Saccharomycotina</taxon>
        <taxon>Pichiomycetes</taxon>
        <taxon>Debaryomycetaceae</taxon>
        <taxon>Candida/Lodderomyces clade</taxon>
        <taxon>Candida</taxon>
    </lineage>
</organism>
<dbReference type="InterPro" id="IPR031573">
    <property type="entry name" value="Cell_wall_rpt"/>
</dbReference>
<dbReference type="Pfam" id="PF15789">
    <property type="entry name" value="Hyr1"/>
    <property type="match status" value="2"/>
</dbReference>
<evidence type="ECO:0000313" key="1">
    <source>
        <dbReference type="EMBL" id="RCK59447.1"/>
    </source>
</evidence>
<name>A0A367Y0R9_9ASCO</name>
<gene>
    <name evidence="1" type="ORF">Cantr_07269</name>
</gene>
<dbReference type="EMBL" id="QLNQ01000027">
    <property type="protein sequence ID" value="RCK59447.1"/>
    <property type="molecule type" value="Genomic_DNA"/>
</dbReference>
<protein>
    <submittedName>
        <fullName evidence="1">Uncharacterized protein</fullName>
    </submittedName>
</protein>
<sequence length="111" mass="11944">MYLVEPIESSWINYQSSLAGPSLVSYESYVSEANSQSQILPIDESSLAATEYTTSWEVVNSDGSVTTQSGMVNQSGDSLTTFTTFPPQQAEQGISSTAYTTTFTTTNSEGK</sequence>
<reference evidence="1 2" key="1">
    <citation type="submission" date="2018-06" db="EMBL/GenBank/DDBJ databases">
        <title>Whole genome sequencing of Candida tropicalis (genome annotated by CSBL at Korea University).</title>
        <authorList>
            <person name="Ahn J."/>
        </authorList>
    </citation>
    <scope>NUCLEOTIDE SEQUENCE [LARGE SCALE GENOMIC DNA]</scope>
    <source>
        <strain evidence="1 2">ATCC 20962</strain>
    </source>
</reference>